<accession>A0A561EB90</accession>
<name>A0A561EB90_9MICO</name>
<reference evidence="1 2" key="1">
    <citation type="submission" date="2019-06" db="EMBL/GenBank/DDBJ databases">
        <title>Sequencing the genomes of 1000 actinobacteria strains.</title>
        <authorList>
            <person name="Klenk H.-P."/>
        </authorList>
    </citation>
    <scope>NUCLEOTIDE SEQUENCE [LARGE SCALE GENOMIC DNA]</scope>
    <source>
        <strain evidence="1 2">DSM 19560</strain>
    </source>
</reference>
<dbReference type="AlphaFoldDB" id="A0A561EB90"/>
<evidence type="ECO:0000313" key="1">
    <source>
        <dbReference type="EMBL" id="TWE12876.1"/>
    </source>
</evidence>
<keyword evidence="2" id="KW-1185">Reference proteome</keyword>
<dbReference type="Proteomes" id="UP000318297">
    <property type="component" value="Unassembled WGS sequence"/>
</dbReference>
<protein>
    <submittedName>
        <fullName evidence="1">Uncharacterized protein</fullName>
    </submittedName>
</protein>
<sequence length="81" mass="9078">MVARDRQVTDIWSPVGAVSHRPRRFAFLPTLRWQRVSLCGARNDHYRQVDADSSGGPIFRISAEAVDSVCGTLPEVRTLPE</sequence>
<proteinExistence type="predicted"/>
<dbReference type="EMBL" id="VIVQ01000001">
    <property type="protein sequence ID" value="TWE12876.1"/>
    <property type="molecule type" value="Genomic_DNA"/>
</dbReference>
<evidence type="ECO:0000313" key="2">
    <source>
        <dbReference type="Proteomes" id="UP000318297"/>
    </source>
</evidence>
<gene>
    <name evidence="1" type="ORF">BKA23_1698</name>
</gene>
<comment type="caution">
    <text evidence="1">The sequence shown here is derived from an EMBL/GenBank/DDBJ whole genome shotgun (WGS) entry which is preliminary data.</text>
</comment>
<organism evidence="1 2">
    <name type="scientific">Rudaeicoccus suwonensis</name>
    <dbReference type="NCBI Taxonomy" id="657409"/>
    <lineage>
        <taxon>Bacteria</taxon>
        <taxon>Bacillati</taxon>
        <taxon>Actinomycetota</taxon>
        <taxon>Actinomycetes</taxon>
        <taxon>Micrococcales</taxon>
        <taxon>Dermacoccaceae</taxon>
        <taxon>Rudaeicoccus</taxon>
    </lineage>
</organism>